<dbReference type="PRINTS" id="PR00114">
    <property type="entry name" value="STPHPHTASE"/>
</dbReference>
<evidence type="ECO:0000313" key="2">
    <source>
        <dbReference type="EMBL" id="MFC4618693.1"/>
    </source>
</evidence>
<evidence type="ECO:0000313" key="3">
    <source>
        <dbReference type="Proteomes" id="UP001596022"/>
    </source>
</evidence>
<dbReference type="EC" id="3.1.-.-" evidence="2"/>
<dbReference type="GO" id="GO:0016787">
    <property type="term" value="F:hydrolase activity"/>
    <property type="evidence" value="ECO:0007669"/>
    <property type="project" value="UniProtKB-KW"/>
</dbReference>
<sequence length="229" mass="26063">MKRILVMSDIHGEYEKFEKLLKETAYNPSEDQLILLGDYVDRGPDARAVVEKVKELKAQGAIALKGNHEDMMEKAFADPTRINHWFINGGMETLKSYGYTFETDKDIEQWVSEPLIKNETIEAHLAFINELGHFHETEDTIFVHGGVHPDTPVSETDPHILMWIRDEFHKGYKGEKTVVFGHTPTEAFHDSFDIYFGDNNIIGIDGGCVYGGQLNSLELPSKKVYCVKE</sequence>
<dbReference type="Proteomes" id="UP001596022">
    <property type="component" value="Unassembled WGS sequence"/>
</dbReference>
<protein>
    <submittedName>
        <fullName evidence="2">Metallophosphoesterase family protein</fullName>
        <ecNumber evidence="2">3.1.-.-</ecNumber>
    </submittedName>
</protein>
<dbReference type="InterPro" id="IPR029052">
    <property type="entry name" value="Metallo-depent_PP-like"/>
</dbReference>
<feature type="domain" description="Calcineurin-like phosphoesterase" evidence="1">
    <location>
        <begin position="3"/>
        <end position="201"/>
    </location>
</feature>
<gene>
    <name evidence="2" type="ORF">ACFO4N_08075</name>
</gene>
<dbReference type="PANTHER" id="PTHR42850:SF4">
    <property type="entry name" value="ZINC-DEPENDENT ENDOPOLYPHOSPHATASE"/>
    <property type="match status" value="1"/>
</dbReference>
<dbReference type="InterPro" id="IPR004843">
    <property type="entry name" value="Calcineurin-like_PHP"/>
</dbReference>
<keyword evidence="3" id="KW-1185">Reference proteome</keyword>
<evidence type="ECO:0000259" key="1">
    <source>
        <dbReference type="Pfam" id="PF00149"/>
    </source>
</evidence>
<dbReference type="PANTHER" id="PTHR42850">
    <property type="entry name" value="METALLOPHOSPHOESTERASE"/>
    <property type="match status" value="1"/>
</dbReference>
<dbReference type="InterPro" id="IPR050126">
    <property type="entry name" value="Ap4A_hydrolase"/>
</dbReference>
<dbReference type="EMBL" id="JBHSFW010000002">
    <property type="protein sequence ID" value="MFC4618693.1"/>
    <property type="molecule type" value="Genomic_DNA"/>
</dbReference>
<name>A0ABV9GP14_9BACL</name>
<dbReference type="SUPFAM" id="SSF56300">
    <property type="entry name" value="Metallo-dependent phosphatases"/>
    <property type="match status" value="1"/>
</dbReference>
<dbReference type="RefSeq" id="WP_376845741.1">
    <property type="nucleotide sequence ID" value="NZ_JBHSFW010000002.1"/>
</dbReference>
<comment type="caution">
    <text evidence="2">The sequence shown here is derived from an EMBL/GenBank/DDBJ whole genome shotgun (WGS) entry which is preliminary data.</text>
</comment>
<reference evidence="3" key="1">
    <citation type="journal article" date="2019" name="Int. J. Syst. Evol. Microbiol.">
        <title>The Global Catalogue of Microorganisms (GCM) 10K type strain sequencing project: providing services to taxonomists for standard genome sequencing and annotation.</title>
        <authorList>
            <consortium name="The Broad Institute Genomics Platform"/>
            <consortium name="The Broad Institute Genome Sequencing Center for Infectious Disease"/>
            <person name="Wu L."/>
            <person name="Ma J."/>
        </authorList>
    </citation>
    <scope>NUCLEOTIDE SEQUENCE [LARGE SCALE GENOMIC DNA]</scope>
    <source>
        <strain evidence="3">CGMCC 1.16306</strain>
    </source>
</reference>
<dbReference type="Gene3D" id="3.60.21.10">
    <property type="match status" value="1"/>
</dbReference>
<dbReference type="InterPro" id="IPR006186">
    <property type="entry name" value="Ser/Thr-sp_prot-phosphatase"/>
</dbReference>
<organism evidence="2 3">
    <name type="scientific">Camelliibacillus cellulosilyticus</name>
    <dbReference type="NCBI Taxonomy" id="2174486"/>
    <lineage>
        <taxon>Bacteria</taxon>
        <taxon>Bacillati</taxon>
        <taxon>Bacillota</taxon>
        <taxon>Bacilli</taxon>
        <taxon>Bacillales</taxon>
        <taxon>Sporolactobacillaceae</taxon>
        <taxon>Camelliibacillus</taxon>
    </lineage>
</organism>
<dbReference type="Pfam" id="PF00149">
    <property type="entry name" value="Metallophos"/>
    <property type="match status" value="1"/>
</dbReference>
<keyword evidence="2" id="KW-0378">Hydrolase</keyword>
<dbReference type="CDD" id="cd00144">
    <property type="entry name" value="MPP_PPP_family"/>
    <property type="match status" value="1"/>
</dbReference>
<proteinExistence type="predicted"/>
<accession>A0ABV9GP14</accession>